<accession>A0A1H9UYR1</accession>
<protein>
    <recommendedName>
        <fullName evidence="4">DUF1513 domain-containing protein</fullName>
    </recommendedName>
</protein>
<gene>
    <name evidence="2" type="ORF">SAMN04490244_106106</name>
</gene>
<organism evidence="2 3">
    <name type="scientific">Tranquillimonas rosea</name>
    <dbReference type="NCBI Taxonomy" id="641238"/>
    <lineage>
        <taxon>Bacteria</taxon>
        <taxon>Pseudomonadati</taxon>
        <taxon>Pseudomonadota</taxon>
        <taxon>Alphaproteobacteria</taxon>
        <taxon>Rhodobacterales</taxon>
        <taxon>Roseobacteraceae</taxon>
        <taxon>Tranquillimonas</taxon>
    </lineage>
</organism>
<dbReference type="InterPro" id="IPR006311">
    <property type="entry name" value="TAT_signal"/>
</dbReference>
<name>A0A1H9UYR1_9RHOB</name>
<dbReference type="STRING" id="641238.SAMN04490244_106106"/>
<feature type="chain" id="PRO_5011457873" description="DUF1513 domain-containing protein" evidence="1">
    <location>
        <begin position="24"/>
        <end position="360"/>
    </location>
</feature>
<keyword evidence="1" id="KW-0732">Signal</keyword>
<dbReference type="InterPro" id="IPR011044">
    <property type="entry name" value="Quino_amine_DH_bsu"/>
</dbReference>
<keyword evidence="3" id="KW-1185">Reference proteome</keyword>
<dbReference type="InterPro" id="IPR008311">
    <property type="entry name" value="UCP028101"/>
</dbReference>
<dbReference type="OrthoDB" id="5624218at2"/>
<dbReference type="Proteomes" id="UP000198885">
    <property type="component" value="Unassembled WGS sequence"/>
</dbReference>
<evidence type="ECO:0000256" key="1">
    <source>
        <dbReference type="SAM" id="SignalP"/>
    </source>
</evidence>
<feature type="signal peptide" evidence="1">
    <location>
        <begin position="1"/>
        <end position="23"/>
    </location>
</feature>
<dbReference type="PIRSF" id="PIRSF028101">
    <property type="entry name" value="UCP028101"/>
    <property type="match status" value="1"/>
</dbReference>
<dbReference type="AlphaFoldDB" id="A0A1H9UYR1"/>
<dbReference type="RefSeq" id="WP_092693713.1">
    <property type="nucleotide sequence ID" value="NZ_FOGU01000006.1"/>
</dbReference>
<sequence length="360" mass="38000">MTTRRAFLASLAAAAAIPGLSWADAGSPAYLAAARDEDGAFALYGLTAQGADLFRIPLPDRGHAAAAHPEAPEAVAFARRPGTFALVLDCALGKLAARLEAPEGRHFYGHGAFLLDGDTLCTTENDVATGEGRIGMWSRSDGYRRIGEVASGGVGPHEILLRPDGGLVVGNGGIRTHPDRGREKLNIDTMVPNLAYMSSDGMLEETVELREDLHKNSIRHIAVREDGLVAFAMQWQGDASAATPLLGLHQRGRPPVLASADLAEQIAMQGYAGSVAFDGDGRTVAITSPRGGRLHRFSDAGELVEVHRRADICGVATAAHGFVASDGMGGLFGLEAHEMHALGKRPRSWDNHIVRIGGLV</sequence>
<dbReference type="EMBL" id="FOGU01000006">
    <property type="protein sequence ID" value="SES14625.1"/>
    <property type="molecule type" value="Genomic_DNA"/>
</dbReference>
<proteinExistence type="predicted"/>
<evidence type="ECO:0000313" key="3">
    <source>
        <dbReference type="Proteomes" id="UP000198885"/>
    </source>
</evidence>
<dbReference type="PROSITE" id="PS51318">
    <property type="entry name" value="TAT"/>
    <property type="match status" value="1"/>
</dbReference>
<evidence type="ECO:0000313" key="2">
    <source>
        <dbReference type="EMBL" id="SES14625.1"/>
    </source>
</evidence>
<dbReference type="Pfam" id="PF07433">
    <property type="entry name" value="DUF1513"/>
    <property type="match status" value="1"/>
</dbReference>
<reference evidence="2 3" key="1">
    <citation type="submission" date="2016-10" db="EMBL/GenBank/DDBJ databases">
        <authorList>
            <person name="de Groot N.N."/>
        </authorList>
    </citation>
    <scope>NUCLEOTIDE SEQUENCE [LARGE SCALE GENOMIC DNA]</scope>
    <source>
        <strain evidence="2 3">DSM 23042</strain>
    </source>
</reference>
<dbReference type="SUPFAM" id="SSF50969">
    <property type="entry name" value="YVTN repeat-like/Quinoprotein amine dehydrogenase"/>
    <property type="match status" value="1"/>
</dbReference>
<evidence type="ECO:0008006" key="4">
    <source>
        <dbReference type="Google" id="ProtNLM"/>
    </source>
</evidence>